<gene>
    <name evidence="2" type="ORF">PCON_13409</name>
</gene>
<organism evidence="2 3">
    <name type="scientific">Pyronema omphalodes (strain CBS 100304)</name>
    <name type="common">Pyronema confluens</name>
    <dbReference type="NCBI Taxonomy" id="1076935"/>
    <lineage>
        <taxon>Eukaryota</taxon>
        <taxon>Fungi</taxon>
        <taxon>Dikarya</taxon>
        <taxon>Ascomycota</taxon>
        <taxon>Pezizomycotina</taxon>
        <taxon>Pezizomycetes</taxon>
        <taxon>Pezizales</taxon>
        <taxon>Pyronemataceae</taxon>
        <taxon>Pyronema</taxon>
    </lineage>
</organism>
<accession>U4LKD0</accession>
<reference evidence="2 3" key="1">
    <citation type="journal article" date="2013" name="PLoS Genet.">
        <title>The genome and development-dependent transcriptomes of Pyronema confluens: a window into fungal evolution.</title>
        <authorList>
            <person name="Traeger S."/>
            <person name="Altegoer F."/>
            <person name="Freitag M."/>
            <person name="Gabaldon T."/>
            <person name="Kempken F."/>
            <person name="Kumar A."/>
            <person name="Marcet-Houben M."/>
            <person name="Poggeler S."/>
            <person name="Stajich J.E."/>
            <person name="Nowrousian M."/>
        </authorList>
    </citation>
    <scope>NUCLEOTIDE SEQUENCE [LARGE SCALE GENOMIC DNA]</scope>
    <source>
        <strain evidence="3">CBS 100304</strain>
        <tissue evidence="2">Vegetative mycelium</tissue>
    </source>
</reference>
<name>U4LKD0_PYROM</name>
<dbReference type="EMBL" id="HF935890">
    <property type="protein sequence ID" value="CCX32569.1"/>
    <property type="molecule type" value="Genomic_DNA"/>
</dbReference>
<protein>
    <submittedName>
        <fullName evidence="2">Uncharacterized protein</fullName>
    </submittedName>
</protein>
<evidence type="ECO:0000256" key="1">
    <source>
        <dbReference type="SAM" id="MobiDB-lite"/>
    </source>
</evidence>
<evidence type="ECO:0000313" key="3">
    <source>
        <dbReference type="Proteomes" id="UP000018144"/>
    </source>
</evidence>
<keyword evidence="3" id="KW-1185">Reference proteome</keyword>
<sequence length="153" mass="16545">MHPISRPIIGMLSTGNQSDRRSSNYRPTPRSLPRPLHIQSKLESSLPLESSSSGSFPTGFSTSLSSIFCLHTNASKVILLLRGNGHLSSLTVNPKLPATIGRVTLEVHRGNSDARSDRVPEVLRKSNSVVLSCSVCISVMHGDEVPGASRYRV</sequence>
<proteinExistence type="predicted"/>
<evidence type="ECO:0000313" key="2">
    <source>
        <dbReference type="EMBL" id="CCX32569.1"/>
    </source>
</evidence>
<dbReference type="AlphaFoldDB" id="U4LKD0"/>
<feature type="region of interest" description="Disordered" evidence="1">
    <location>
        <begin position="1"/>
        <end position="36"/>
    </location>
</feature>
<dbReference type="Proteomes" id="UP000018144">
    <property type="component" value="Unassembled WGS sequence"/>
</dbReference>